<accession>A0A813GZR5</accession>
<dbReference type="EMBL" id="CAJNNV010029964">
    <property type="protein sequence ID" value="CAE8630823.1"/>
    <property type="molecule type" value="Genomic_DNA"/>
</dbReference>
<proteinExistence type="predicted"/>
<gene>
    <name evidence="1" type="ORF">PGLA1383_LOCUS47028</name>
</gene>
<comment type="caution">
    <text evidence="1">The sequence shown here is derived from an EMBL/GenBank/DDBJ whole genome shotgun (WGS) entry which is preliminary data.</text>
</comment>
<protein>
    <submittedName>
        <fullName evidence="1">Uncharacterized protein</fullName>
    </submittedName>
</protein>
<sequence length="135" mass="14419">MFLLVGFQNVEALLPGNSLVDLPHQSQRVKLLNLLCIDFAASPAPASLALSIDPASKLDAIICNIDPRNSCVAMFLLVGFQNFEALLPGNSLVDLPHQSQRVKLLNLLCIDFAAILALASISLSIDPASKLDAII</sequence>
<keyword evidence="2" id="KW-1185">Reference proteome</keyword>
<reference evidence="1" key="1">
    <citation type="submission" date="2021-02" db="EMBL/GenBank/DDBJ databases">
        <authorList>
            <person name="Dougan E. K."/>
            <person name="Rhodes N."/>
            <person name="Thang M."/>
            <person name="Chan C."/>
        </authorList>
    </citation>
    <scope>NUCLEOTIDE SEQUENCE</scope>
</reference>
<dbReference type="AlphaFoldDB" id="A0A813GZR5"/>
<name>A0A813GZR5_POLGL</name>
<dbReference type="Proteomes" id="UP000654075">
    <property type="component" value="Unassembled WGS sequence"/>
</dbReference>
<evidence type="ECO:0000313" key="2">
    <source>
        <dbReference type="Proteomes" id="UP000654075"/>
    </source>
</evidence>
<organism evidence="1 2">
    <name type="scientific">Polarella glacialis</name>
    <name type="common">Dinoflagellate</name>
    <dbReference type="NCBI Taxonomy" id="89957"/>
    <lineage>
        <taxon>Eukaryota</taxon>
        <taxon>Sar</taxon>
        <taxon>Alveolata</taxon>
        <taxon>Dinophyceae</taxon>
        <taxon>Suessiales</taxon>
        <taxon>Suessiaceae</taxon>
        <taxon>Polarella</taxon>
    </lineage>
</organism>
<evidence type="ECO:0000313" key="1">
    <source>
        <dbReference type="EMBL" id="CAE8630823.1"/>
    </source>
</evidence>